<evidence type="ECO:0000313" key="1">
    <source>
        <dbReference type="EMBL" id="CAG6016438.1"/>
    </source>
</evidence>
<protein>
    <submittedName>
        <fullName evidence="1">(Atlantic silverside) hypothetical protein</fullName>
    </submittedName>
</protein>
<accession>A0A8S4BUM2</accession>
<reference evidence="1" key="1">
    <citation type="submission" date="2021-05" db="EMBL/GenBank/DDBJ databases">
        <authorList>
            <person name="Tigano A."/>
        </authorList>
    </citation>
    <scope>NUCLEOTIDE SEQUENCE</scope>
</reference>
<dbReference type="EMBL" id="CAJRST010039999">
    <property type="protein sequence ID" value="CAG6016438.1"/>
    <property type="molecule type" value="Genomic_DNA"/>
</dbReference>
<keyword evidence="2" id="KW-1185">Reference proteome</keyword>
<sequence>MSSAVWYPVTLWWCEEVYLWLPHSEGSTSHHCSEDTRASCLSCSEDTRASCLSCSEDTRASCLSWSGACKEH</sequence>
<name>A0A8S4BUM2_9TELE</name>
<evidence type="ECO:0000313" key="2">
    <source>
        <dbReference type="Proteomes" id="UP000677803"/>
    </source>
</evidence>
<comment type="caution">
    <text evidence="1">The sequence shown here is derived from an EMBL/GenBank/DDBJ whole genome shotgun (WGS) entry which is preliminary data.</text>
</comment>
<dbReference type="AlphaFoldDB" id="A0A8S4BUM2"/>
<organism evidence="1 2">
    <name type="scientific">Menidia menidia</name>
    <name type="common">Atlantic silverside</name>
    <dbReference type="NCBI Taxonomy" id="238744"/>
    <lineage>
        <taxon>Eukaryota</taxon>
        <taxon>Metazoa</taxon>
        <taxon>Chordata</taxon>
        <taxon>Craniata</taxon>
        <taxon>Vertebrata</taxon>
        <taxon>Euteleostomi</taxon>
        <taxon>Actinopterygii</taxon>
        <taxon>Neopterygii</taxon>
        <taxon>Teleostei</taxon>
        <taxon>Neoteleostei</taxon>
        <taxon>Acanthomorphata</taxon>
        <taxon>Ovalentaria</taxon>
        <taxon>Atherinomorphae</taxon>
        <taxon>Atheriniformes</taxon>
        <taxon>Atherinopsidae</taxon>
        <taxon>Menidiinae</taxon>
        <taxon>Menidia</taxon>
    </lineage>
</organism>
<gene>
    <name evidence="1" type="ORF">MMEN_LOCUS20345</name>
</gene>
<proteinExistence type="predicted"/>
<dbReference type="Proteomes" id="UP000677803">
    <property type="component" value="Unassembled WGS sequence"/>
</dbReference>